<dbReference type="PANTHER" id="PTHR33353:SF19">
    <property type="entry name" value="GLYCOSYLHYDROLASE FAMILY 61-8 PROTEIN"/>
    <property type="match status" value="1"/>
</dbReference>
<evidence type="ECO:0000256" key="13">
    <source>
        <dbReference type="ARBA" id="ARBA00044502"/>
    </source>
</evidence>
<reference evidence="18 19" key="1">
    <citation type="submission" date="2024-09" db="EMBL/GenBank/DDBJ databases">
        <title>Itraconazole resistance in Madurella fahalii resulting from another homologue of gene encoding cytochrome P450 14-alpha sterol demethylase (CYP51).</title>
        <authorList>
            <person name="Yoshioka I."/>
            <person name="Fahal A.H."/>
            <person name="Kaneko S."/>
            <person name="Yaguchi T."/>
        </authorList>
    </citation>
    <scope>NUCLEOTIDE SEQUENCE [LARGE SCALE GENOMIC DNA]</scope>
    <source>
        <strain evidence="18 19">IFM 68171</strain>
    </source>
</reference>
<evidence type="ECO:0000256" key="6">
    <source>
        <dbReference type="ARBA" id="ARBA00023001"/>
    </source>
</evidence>
<feature type="domain" description="Auxiliary Activity family 9 catalytic" evidence="17">
    <location>
        <begin position="21"/>
        <end position="270"/>
    </location>
</feature>
<comment type="cofactor">
    <cofactor evidence="1">
        <name>Cu(2+)</name>
        <dbReference type="ChEBI" id="CHEBI:29036"/>
    </cofactor>
</comment>
<evidence type="ECO:0000256" key="9">
    <source>
        <dbReference type="ARBA" id="ARBA00023033"/>
    </source>
</evidence>
<dbReference type="GeneID" id="98177000"/>
<keyword evidence="3" id="KW-0964">Secreted</keyword>
<keyword evidence="5 16" id="KW-0732">Signal</keyword>
<protein>
    <recommendedName>
        <fullName evidence="15">lytic cellulose monooxygenase (C4-dehydrogenating)</fullName>
        <ecNumber evidence="15">1.14.99.56</ecNumber>
    </recommendedName>
</protein>
<dbReference type="InterPro" id="IPR049892">
    <property type="entry name" value="AA9"/>
</dbReference>
<evidence type="ECO:0000256" key="16">
    <source>
        <dbReference type="SAM" id="SignalP"/>
    </source>
</evidence>
<comment type="similarity">
    <text evidence="13">Belongs to the polysaccharide monooxygenase AA9 family.</text>
</comment>
<evidence type="ECO:0000313" key="19">
    <source>
        <dbReference type="Proteomes" id="UP001628179"/>
    </source>
</evidence>
<dbReference type="RefSeq" id="XP_070917778.1">
    <property type="nucleotide sequence ID" value="XM_071061677.1"/>
</dbReference>
<keyword evidence="11" id="KW-0119">Carbohydrate metabolism</keyword>
<keyword evidence="8" id="KW-0186">Copper</keyword>
<evidence type="ECO:0000256" key="7">
    <source>
        <dbReference type="ARBA" id="ARBA00023002"/>
    </source>
</evidence>
<evidence type="ECO:0000256" key="11">
    <source>
        <dbReference type="ARBA" id="ARBA00023277"/>
    </source>
</evidence>
<evidence type="ECO:0000256" key="15">
    <source>
        <dbReference type="ARBA" id="ARBA00047174"/>
    </source>
</evidence>
<dbReference type="EC" id="1.14.99.56" evidence="15"/>
<keyword evidence="10" id="KW-1015">Disulfide bond</keyword>
<accession>A0ABQ0GE91</accession>
<sequence>MKDLLLLLQAGLLFLAQVRAHGGIYNYTIDGVDYAGHYPWAAEEGQQSIQRRWWPDPIYGVRHPYLACNRGNPLATLLPTMHAPVRAGSTVTVGYIAPECPLNAINPTTPSVPGDPPQPMSCHGPTYTWVHAAGPLLAYMAACNGPCDKFQPEGEKVWFKIYETALVPEEERVGMAISSSLAWHQYKMILQDGRWDLTTPRNLKAGNYLLRHEIIMIGSSEPVQMYPHCAQLTVTGGGDRLPPVGSDYLVAFPGAYSEKDTGIAIAKDIYHVAVGHVTYNYTIPGPKLWTGEE</sequence>
<evidence type="ECO:0000313" key="18">
    <source>
        <dbReference type="EMBL" id="GAB1316047.1"/>
    </source>
</evidence>
<comment type="catalytic activity">
    <reaction evidence="14">
        <text>[(1-&gt;4)-beta-D-glucosyl]n+m + reduced acceptor + O2 = 4-dehydro-beta-D-glucosyl-[(1-&gt;4)-beta-D-glucosyl]n-1 + [(1-&gt;4)-beta-D-glucosyl]m + acceptor + H2O.</text>
        <dbReference type="EC" id="1.14.99.56"/>
    </reaction>
</comment>
<organism evidence="18 19">
    <name type="scientific">Madurella fahalii</name>
    <dbReference type="NCBI Taxonomy" id="1157608"/>
    <lineage>
        <taxon>Eukaryota</taxon>
        <taxon>Fungi</taxon>
        <taxon>Dikarya</taxon>
        <taxon>Ascomycota</taxon>
        <taxon>Pezizomycotina</taxon>
        <taxon>Sordariomycetes</taxon>
        <taxon>Sordariomycetidae</taxon>
        <taxon>Sordariales</taxon>
        <taxon>Sordariales incertae sedis</taxon>
        <taxon>Madurella</taxon>
    </lineage>
</organism>
<evidence type="ECO:0000256" key="4">
    <source>
        <dbReference type="ARBA" id="ARBA00022723"/>
    </source>
</evidence>
<comment type="subcellular location">
    <subcellularLocation>
        <location evidence="2">Secreted</location>
    </subcellularLocation>
</comment>
<evidence type="ECO:0000256" key="8">
    <source>
        <dbReference type="ARBA" id="ARBA00023008"/>
    </source>
</evidence>
<keyword evidence="19" id="KW-1185">Reference proteome</keyword>
<dbReference type="Proteomes" id="UP001628179">
    <property type="component" value="Unassembled WGS sequence"/>
</dbReference>
<evidence type="ECO:0000256" key="14">
    <source>
        <dbReference type="ARBA" id="ARBA00045077"/>
    </source>
</evidence>
<evidence type="ECO:0000256" key="3">
    <source>
        <dbReference type="ARBA" id="ARBA00022525"/>
    </source>
</evidence>
<dbReference type="EMBL" id="BAAFSV010000003">
    <property type="protein sequence ID" value="GAB1316047.1"/>
    <property type="molecule type" value="Genomic_DNA"/>
</dbReference>
<evidence type="ECO:0000256" key="10">
    <source>
        <dbReference type="ARBA" id="ARBA00023157"/>
    </source>
</evidence>
<dbReference type="Gene3D" id="2.70.50.70">
    <property type="match status" value="1"/>
</dbReference>
<evidence type="ECO:0000256" key="2">
    <source>
        <dbReference type="ARBA" id="ARBA00004613"/>
    </source>
</evidence>
<dbReference type="InterPro" id="IPR005103">
    <property type="entry name" value="AA9_LPMO"/>
</dbReference>
<feature type="chain" id="PRO_5046061604" description="lytic cellulose monooxygenase (C4-dehydrogenating)" evidence="16">
    <location>
        <begin position="21"/>
        <end position="293"/>
    </location>
</feature>
<gene>
    <name evidence="18" type="ORF">MFIFM68171_06257</name>
</gene>
<evidence type="ECO:0000259" key="17">
    <source>
        <dbReference type="Pfam" id="PF03443"/>
    </source>
</evidence>
<evidence type="ECO:0000256" key="5">
    <source>
        <dbReference type="ARBA" id="ARBA00022729"/>
    </source>
</evidence>
<evidence type="ECO:0000256" key="1">
    <source>
        <dbReference type="ARBA" id="ARBA00001973"/>
    </source>
</evidence>
<keyword evidence="4" id="KW-0479">Metal-binding</keyword>
<dbReference type="PANTHER" id="PTHR33353">
    <property type="entry name" value="PUTATIVE (AFU_ORTHOLOGUE AFUA_1G12560)-RELATED"/>
    <property type="match status" value="1"/>
</dbReference>
<proteinExistence type="inferred from homology"/>
<feature type="signal peptide" evidence="16">
    <location>
        <begin position="1"/>
        <end position="20"/>
    </location>
</feature>
<name>A0ABQ0GE91_9PEZI</name>
<dbReference type="CDD" id="cd21175">
    <property type="entry name" value="LPMO_AA9"/>
    <property type="match status" value="1"/>
</dbReference>
<evidence type="ECO:0000256" key="12">
    <source>
        <dbReference type="ARBA" id="ARBA00023326"/>
    </source>
</evidence>
<dbReference type="Pfam" id="PF03443">
    <property type="entry name" value="AA9"/>
    <property type="match status" value="1"/>
</dbReference>
<keyword evidence="12" id="KW-0624">Polysaccharide degradation</keyword>
<comment type="caution">
    <text evidence="18">The sequence shown here is derived from an EMBL/GenBank/DDBJ whole genome shotgun (WGS) entry which is preliminary data.</text>
</comment>
<keyword evidence="7" id="KW-0560">Oxidoreductase</keyword>
<keyword evidence="9" id="KW-0503">Monooxygenase</keyword>
<keyword evidence="6" id="KW-0136">Cellulose degradation</keyword>